<feature type="non-terminal residue" evidence="2">
    <location>
        <position position="1"/>
    </location>
</feature>
<dbReference type="GO" id="GO:0005230">
    <property type="term" value="F:extracellular ligand-gated monoatomic ion channel activity"/>
    <property type="evidence" value="ECO:0007669"/>
    <property type="project" value="InterPro"/>
</dbReference>
<evidence type="ECO:0000313" key="2">
    <source>
        <dbReference type="EMBL" id="RWS18204.1"/>
    </source>
</evidence>
<comment type="caution">
    <text evidence="2">The sequence shown here is derived from an EMBL/GenBank/DDBJ whole genome shotgun (WGS) entry which is preliminary data.</text>
</comment>
<feature type="domain" description="Neurotransmitter-gated ion-channel ligand-binding" evidence="1">
    <location>
        <begin position="5"/>
        <end position="76"/>
    </location>
</feature>
<gene>
    <name evidence="2" type="ORF">B4U80_14665</name>
</gene>
<dbReference type="Pfam" id="PF02931">
    <property type="entry name" value="Neur_chan_LBD"/>
    <property type="match status" value="1"/>
</dbReference>
<dbReference type="AlphaFoldDB" id="A0A443RSE4"/>
<keyword evidence="2" id="KW-0675">Receptor</keyword>
<dbReference type="GO" id="GO:0016020">
    <property type="term" value="C:membrane"/>
    <property type="evidence" value="ECO:0007669"/>
    <property type="project" value="InterPro"/>
</dbReference>
<organism evidence="2 3">
    <name type="scientific">Leptotrombidium deliense</name>
    <dbReference type="NCBI Taxonomy" id="299467"/>
    <lineage>
        <taxon>Eukaryota</taxon>
        <taxon>Metazoa</taxon>
        <taxon>Ecdysozoa</taxon>
        <taxon>Arthropoda</taxon>
        <taxon>Chelicerata</taxon>
        <taxon>Arachnida</taxon>
        <taxon>Acari</taxon>
        <taxon>Acariformes</taxon>
        <taxon>Trombidiformes</taxon>
        <taxon>Prostigmata</taxon>
        <taxon>Anystina</taxon>
        <taxon>Parasitengona</taxon>
        <taxon>Trombiculoidea</taxon>
        <taxon>Trombiculidae</taxon>
        <taxon>Leptotrombidium</taxon>
    </lineage>
</organism>
<dbReference type="VEuPathDB" id="VectorBase:LDEU013836"/>
<protein>
    <submittedName>
        <fullName evidence="2">Glycine receptor subunit alpha-2-like isoform X1</fullName>
    </submittedName>
</protein>
<dbReference type="InterPro" id="IPR006202">
    <property type="entry name" value="Neur_chan_lig-bd"/>
</dbReference>
<dbReference type="EMBL" id="NCKV01043861">
    <property type="protein sequence ID" value="RWS18204.1"/>
    <property type="molecule type" value="Genomic_DNA"/>
</dbReference>
<dbReference type="SUPFAM" id="SSF63712">
    <property type="entry name" value="Nicotinic receptor ligand binding domain-like"/>
    <property type="match status" value="1"/>
</dbReference>
<evidence type="ECO:0000259" key="1">
    <source>
        <dbReference type="Pfam" id="PF02931"/>
    </source>
</evidence>
<reference evidence="2 3" key="1">
    <citation type="journal article" date="2018" name="Gigascience">
        <title>Genomes of trombidid mites reveal novel predicted allergens and laterally-transferred genes associated with secondary metabolism.</title>
        <authorList>
            <person name="Dong X."/>
            <person name="Chaisiri K."/>
            <person name="Xia D."/>
            <person name="Armstrong S.D."/>
            <person name="Fang Y."/>
            <person name="Donnelly M.J."/>
            <person name="Kadowaki T."/>
            <person name="McGarry J.W."/>
            <person name="Darby A.C."/>
            <person name="Makepeace B.L."/>
        </authorList>
    </citation>
    <scope>NUCLEOTIDE SEQUENCE [LARGE SCALE GENOMIC DNA]</scope>
    <source>
        <strain evidence="2">UoL-UT</strain>
    </source>
</reference>
<dbReference type="Proteomes" id="UP000288716">
    <property type="component" value="Unassembled WGS sequence"/>
</dbReference>
<dbReference type="OrthoDB" id="6422395at2759"/>
<keyword evidence="3" id="KW-1185">Reference proteome</keyword>
<accession>A0A443RSE4</accession>
<evidence type="ECO:0000313" key="3">
    <source>
        <dbReference type="Proteomes" id="UP000288716"/>
    </source>
</evidence>
<name>A0A443RSE4_9ACAR</name>
<proteinExistence type="predicted"/>
<dbReference type="Gene3D" id="2.70.170.10">
    <property type="entry name" value="Neurotransmitter-gated ion-channel ligand-binding domain"/>
    <property type="match status" value="1"/>
</dbReference>
<dbReference type="InterPro" id="IPR036734">
    <property type="entry name" value="Neur_chan_lig-bd_sf"/>
</dbReference>
<sequence length="80" mass="9618">RPNDLSFTADMFVHQYWFDERLNFPDESRESINIHGSYKDRIWIPDVYFKNGISGEITTNSFKTTYFELHNNKMVFMASR</sequence>